<evidence type="ECO:0000313" key="2">
    <source>
        <dbReference type="Proteomes" id="UP000309997"/>
    </source>
</evidence>
<name>A0ACC4BGM1_POPAL</name>
<keyword evidence="2" id="KW-1185">Reference proteome</keyword>
<dbReference type="EMBL" id="RCHU02000010">
    <property type="protein sequence ID" value="KAL3577733.1"/>
    <property type="molecule type" value="Genomic_DNA"/>
</dbReference>
<evidence type="ECO:0000313" key="1">
    <source>
        <dbReference type="EMBL" id="KAL3577733.1"/>
    </source>
</evidence>
<proteinExistence type="predicted"/>
<gene>
    <name evidence="1" type="ORF">D5086_019237</name>
</gene>
<sequence>MELCSISVSLVNLGIPVGFLETLRKSFGIVHKRSEDRLDANSDGCLVGILLQRQESNLNRQEKEVGIVNMEDRLVQEVLPMEDLGRDNGRTAQSNSFKHVPVEKKLRLFGFELNPCKNNESCMKGCVEGDHESVNSSNTVLSSEREKPVKEKSSSSGPHGQADDKKFECQYCFKEFANSQALGGHQNAHKKERLKKKRLQLQARKASLSCYLQPYQNNLSYNYQYGSGTAPWFFDPSCSSTPDQFTLYEESQISFNPCEDSHLNDSQISNWHAVPAQVIPFQQDTRYKFSFTHADQRSRDYKPSPLLASKKTCKSVDLQLDLSLQSNIQSSSRTGI</sequence>
<comment type="caution">
    <text evidence="1">The sequence shown here is derived from an EMBL/GenBank/DDBJ whole genome shotgun (WGS) entry which is preliminary data.</text>
</comment>
<dbReference type="Proteomes" id="UP000309997">
    <property type="component" value="Unassembled WGS sequence"/>
</dbReference>
<accession>A0ACC4BGM1</accession>
<organism evidence="1 2">
    <name type="scientific">Populus alba</name>
    <name type="common">White poplar</name>
    <dbReference type="NCBI Taxonomy" id="43335"/>
    <lineage>
        <taxon>Eukaryota</taxon>
        <taxon>Viridiplantae</taxon>
        <taxon>Streptophyta</taxon>
        <taxon>Embryophyta</taxon>
        <taxon>Tracheophyta</taxon>
        <taxon>Spermatophyta</taxon>
        <taxon>Magnoliopsida</taxon>
        <taxon>eudicotyledons</taxon>
        <taxon>Gunneridae</taxon>
        <taxon>Pentapetalae</taxon>
        <taxon>rosids</taxon>
        <taxon>fabids</taxon>
        <taxon>Malpighiales</taxon>
        <taxon>Salicaceae</taxon>
        <taxon>Saliceae</taxon>
        <taxon>Populus</taxon>
    </lineage>
</organism>
<reference evidence="1 2" key="1">
    <citation type="journal article" date="2024" name="Plant Biotechnol. J.">
        <title>Genome and CRISPR/Cas9 system of a widespread forest tree (Populus alba) in the world.</title>
        <authorList>
            <person name="Liu Y.J."/>
            <person name="Jiang P.F."/>
            <person name="Han X.M."/>
            <person name="Li X.Y."/>
            <person name="Wang H.M."/>
            <person name="Wang Y.J."/>
            <person name="Wang X.X."/>
            <person name="Zeng Q.Y."/>
        </authorList>
    </citation>
    <scope>NUCLEOTIDE SEQUENCE [LARGE SCALE GENOMIC DNA]</scope>
    <source>
        <strain evidence="2">cv. PAL-ZL1</strain>
    </source>
</reference>
<protein>
    <submittedName>
        <fullName evidence="1">Uncharacterized protein</fullName>
    </submittedName>
</protein>